<reference evidence="1 2" key="1">
    <citation type="submission" date="2018-06" db="EMBL/GenBank/DDBJ databases">
        <title>Comparative genomics reveals the genomic features of Rhizophagus irregularis, R. cerebriforme, R. diaphanum and Gigaspora rosea, and their symbiotic lifestyle signature.</title>
        <authorList>
            <person name="Morin E."/>
            <person name="San Clemente H."/>
            <person name="Chen E.C.H."/>
            <person name="De La Providencia I."/>
            <person name="Hainaut M."/>
            <person name="Kuo A."/>
            <person name="Kohler A."/>
            <person name="Murat C."/>
            <person name="Tang N."/>
            <person name="Roy S."/>
            <person name="Loubradou J."/>
            <person name="Henrissat B."/>
            <person name="Grigoriev I.V."/>
            <person name="Corradi N."/>
            <person name="Roux C."/>
            <person name="Martin F.M."/>
        </authorList>
    </citation>
    <scope>NUCLEOTIDE SEQUENCE [LARGE SCALE GENOMIC DNA]</scope>
    <source>
        <strain evidence="1 2">DAOM 227022</strain>
    </source>
</reference>
<evidence type="ECO:0000313" key="1">
    <source>
        <dbReference type="EMBL" id="RIA83191.1"/>
    </source>
</evidence>
<dbReference type="OrthoDB" id="2419869at2759"/>
<name>A0A397SK49_9GLOM</name>
<dbReference type="Proteomes" id="UP000265703">
    <property type="component" value="Unassembled WGS sequence"/>
</dbReference>
<protein>
    <submittedName>
        <fullName evidence="1">Uncharacterized protein</fullName>
    </submittedName>
</protein>
<keyword evidence="2" id="KW-1185">Reference proteome</keyword>
<gene>
    <name evidence="1" type="ORF">C1645_834198</name>
</gene>
<sequence length="83" mass="9129">MELGVRDFIEDVGIDLTGGLFSLRTQTAGHLAAKEIAQNGRRMIDEAIALISAGKIGKITYDIYGEMKKVSSLHIMHVINAWK</sequence>
<organism evidence="1 2">
    <name type="scientific">Glomus cerebriforme</name>
    <dbReference type="NCBI Taxonomy" id="658196"/>
    <lineage>
        <taxon>Eukaryota</taxon>
        <taxon>Fungi</taxon>
        <taxon>Fungi incertae sedis</taxon>
        <taxon>Mucoromycota</taxon>
        <taxon>Glomeromycotina</taxon>
        <taxon>Glomeromycetes</taxon>
        <taxon>Glomerales</taxon>
        <taxon>Glomeraceae</taxon>
        <taxon>Glomus</taxon>
    </lineage>
</organism>
<evidence type="ECO:0000313" key="2">
    <source>
        <dbReference type="Proteomes" id="UP000265703"/>
    </source>
</evidence>
<dbReference type="AlphaFoldDB" id="A0A397SK49"/>
<accession>A0A397SK49</accession>
<dbReference type="EMBL" id="QKYT01000592">
    <property type="protein sequence ID" value="RIA83191.1"/>
    <property type="molecule type" value="Genomic_DNA"/>
</dbReference>
<proteinExistence type="predicted"/>
<comment type="caution">
    <text evidence="1">The sequence shown here is derived from an EMBL/GenBank/DDBJ whole genome shotgun (WGS) entry which is preliminary data.</text>
</comment>